<dbReference type="PANTHER" id="PTHR14969">
    <property type="entry name" value="SPHINGOSINE-1-PHOSPHATE PHOSPHOHYDROLASE"/>
    <property type="match status" value="1"/>
</dbReference>
<feature type="transmembrane region" description="Helical" evidence="8">
    <location>
        <begin position="198"/>
        <end position="217"/>
    </location>
</feature>
<gene>
    <name evidence="10" type="primary">YSR3</name>
    <name evidence="10" type="ORF">CAAN4_E09956</name>
</gene>
<dbReference type="Gene3D" id="1.20.144.10">
    <property type="entry name" value="Phosphatidic acid phosphatase type 2/haloperoxidase"/>
    <property type="match status" value="1"/>
</dbReference>
<feature type="transmembrane region" description="Helical" evidence="8">
    <location>
        <begin position="121"/>
        <end position="139"/>
    </location>
</feature>
<keyword evidence="2 8" id="KW-0812">Transmembrane</keyword>
<dbReference type="CDD" id="cd03388">
    <property type="entry name" value="PAP2_SPPase1"/>
    <property type="match status" value="1"/>
</dbReference>
<dbReference type="Proteomes" id="UP001497600">
    <property type="component" value="Chromosome E"/>
</dbReference>
<sequence length="502" mass="56892">MSSSGVQRFTPSSGSVSQECEQFPIVDKVEVLDNNKPQLARAEAGNGPNDHYKSKLSPLRYKIRSYFLPWIRKETELLAYVQASLRNPFLDIYFAWTANLASHTFYVLMLPLPMWFGASTMGRHLVCVLGLGIFFTGHFKDYLCLPRPRSPPLHRITMSSYTTQEYGFPSSHSANATAVTLVLFMTVMTSDYTLMVRWSLYFIFTLYYVSLIFGRIYCGMHGFLDVFFGSLIGCCVFLFRAYLGPLCDEWLFSSKSGLSLISTPLIIISGYLLLIHFHAEPVDDCPCFDDSVAFIGVLIGLDISQWMFYFTDHLLNQNNHGDPLLIPFNYTELGPLKTLLRVVIGVGLVATWKAVSKPIIFTILPPIYKVIGVYLPRRNFEATAFTEKTTRQIRSQSLSNMNEQEHGTEFHGFINKNEIGPENDIDIYEILAYEEEKKKKGQQSNKASSPDVEPETTISGVFRPRYDVEIVGRLIVYAGVAFMAQWGFALSTEFLGLNCRDL</sequence>
<evidence type="ECO:0000256" key="7">
    <source>
        <dbReference type="ARBA" id="ARBA00038324"/>
    </source>
</evidence>
<keyword evidence="5 8" id="KW-1133">Transmembrane helix</keyword>
<organism evidence="10 11">
    <name type="scientific">[Candida] anglica</name>
    <dbReference type="NCBI Taxonomy" id="148631"/>
    <lineage>
        <taxon>Eukaryota</taxon>
        <taxon>Fungi</taxon>
        <taxon>Dikarya</taxon>
        <taxon>Ascomycota</taxon>
        <taxon>Saccharomycotina</taxon>
        <taxon>Pichiomycetes</taxon>
        <taxon>Debaryomycetaceae</taxon>
        <taxon>Kurtzmaniella</taxon>
    </lineage>
</organism>
<keyword evidence="6 8" id="KW-0472">Membrane</keyword>
<feature type="transmembrane region" description="Helical" evidence="8">
    <location>
        <begin position="257"/>
        <end position="279"/>
    </location>
</feature>
<dbReference type="PANTHER" id="PTHR14969:SF28">
    <property type="entry name" value="DIHYDROSPHINGOSINE 1-PHOSPHATE PHOSPHATASE LCB3-RELATED"/>
    <property type="match status" value="1"/>
</dbReference>
<feature type="transmembrane region" description="Helical" evidence="8">
    <location>
        <begin position="92"/>
        <end position="115"/>
    </location>
</feature>
<evidence type="ECO:0000313" key="10">
    <source>
        <dbReference type="EMBL" id="CAK7908369.1"/>
    </source>
</evidence>
<dbReference type="SUPFAM" id="SSF48317">
    <property type="entry name" value="Acid phosphatase/Vanadium-dependent haloperoxidase"/>
    <property type="match status" value="1"/>
</dbReference>
<evidence type="ECO:0000256" key="3">
    <source>
        <dbReference type="ARBA" id="ARBA00022801"/>
    </source>
</evidence>
<keyword evidence="11" id="KW-1185">Reference proteome</keyword>
<evidence type="ECO:0000256" key="5">
    <source>
        <dbReference type="ARBA" id="ARBA00022989"/>
    </source>
</evidence>
<reference evidence="10 11" key="1">
    <citation type="submission" date="2024-01" db="EMBL/GenBank/DDBJ databases">
        <authorList>
            <consortium name="Genoscope - CEA"/>
            <person name="William W."/>
        </authorList>
    </citation>
    <scope>NUCLEOTIDE SEQUENCE [LARGE SCALE GENOMIC DNA]</scope>
    <source>
        <strain evidence="10 11">29B2s-10</strain>
    </source>
</reference>
<name>A0ABP0EHD1_9ASCO</name>
<evidence type="ECO:0000256" key="6">
    <source>
        <dbReference type="ARBA" id="ARBA00023136"/>
    </source>
</evidence>
<protein>
    <submittedName>
        <fullName evidence="10">Dihydrosphingosine 1-phosphate phosphatase Ysr3p</fullName>
    </submittedName>
</protein>
<accession>A0ABP0EHD1</accession>
<dbReference type="InterPro" id="IPR000326">
    <property type="entry name" value="PAP2/HPO"/>
</dbReference>
<evidence type="ECO:0000256" key="4">
    <source>
        <dbReference type="ARBA" id="ARBA00022824"/>
    </source>
</evidence>
<keyword evidence="3" id="KW-0378">Hydrolase</keyword>
<feature type="domain" description="Phosphatidic acid phosphatase type 2/haloperoxidase" evidence="9">
    <location>
        <begin position="121"/>
        <end position="241"/>
    </location>
</feature>
<evidence type="ECO:0000259" key="9">
    <source>
        <dbReference type="SMART" id="SM00014"/>
    </source>
</evidence>
<feature type="transmembrane region" description="Helical" evidence="8">
    <location>
        <begin position="470"/>
        <end position="488"/>
    </location>
</feature>
<feature type="transmembrane region" description="Helical" evidence="8">
    <location>
        <begin position="223"/>
        <end position="245"/>
    </location>
</feature>
<evidence type="ECO:0000313" key="11">
    <source>
        <dbReference type="Proteomes" id="UP001497600"/>
    </source>
</evidence>
<evidence type="ECO:0000256" key="1">
    <source>
        <dbReference type="ARBA" id="ARBA00004477"/>
    </source>
</evidence>
<dbReference type="InterPro" id="IPR036938">
    <property type="entry name" value="PAP2/HPO_sf"/>
</dbReference>
<comment type="subcellular location">
    <subcellularLocation>
        <location evidence="1">Endoplasmic reticulum membrane</location>
        <topology evidence="1">Multi-pass membrane protein</topology>
    </subcellularLocation>
</comment>
<evidence type="ECO:0000256" key="8">
    <source>
        <dbReference type="SAM" id="Phobius"/>
    </source>
</evidence>
<evidence type="ECO:0000256" key="2">
    <source>
        <dbReference type="ARBA" id="ARBA00022692"/>
    </source>
</evidence>
<feature type="transmembrane region" description="Helical" evidence="8">
    <location>
        <begin position="291"/>
        <end position="310"/>
    </location>
</feature>
<dbReference type="EMBL" id="OZ004257">
    <property type="protein sequence ID" value="CAK7908369.1"/>
    <property type="molecule type" value="Genomic_DNA"/>
</dbReference>
<dbReference type="SMART" id="SM00014">
    <property type="entry name" value="acidPPc"/>
    <property type="match status" value="1"/>
</dbReference>
<dbReference type="Pfam" id="PF01569">
    <property type="entry name" value="PAP2"/>
    <property type="match status" value="1"/>
</dbReference>
<comment type="similarity">
    <text evidence="7">Belongs to the type 2 lipid phosphate phosphatase family.</text>
</comment>
<keyword evidence="4" id="KW-0256">Endoplasmic reticulum</keyword>
<proteinExistence type="inferred from homology"/>